<dbReference type="Pfam" id="PF00613">
    <property type="entry name" value="PI3Ka"/>
    <property type="match status" value="1"/>
</dbReference>
<dbReference type="AlphaFoldDB" id="A0A2A2KUU7"/>
<dbReference type="Pfam" id="PF00794">
    <property type="entry name" value="PI3K_rbd"/>
    <property type="match status" value="1"/>
</dbReference>
<protein>
    <submittedName>
        <fullName evidence="8">Uncharacterized protein</fullName>
    </submittedName>
</protein>
<feature type="compositionally biased region" description="Pro residues" evidence="4">
    <location>
        <begin position="237"/>
        <end position="246"/>
    </location>
</feature>
<dbReference type="InterPro" id="IPR035892">
    <property type="entry name" value="C2_domain_sf"/>
</dbReference>
<dbReference type="SUPFAM" id="SSF48371">
    <property type="entry name" value="ARM repeat"/>
    <property type="match status" value="1"/>
</dbReference>
<reference evidence="8 9" key="1">
    <citation type="journal article" date="2017" name="Curr. Biol.">
        <title>Genome architecture and evolution of a unichromosomal asexual nematode.</title>
        <authorList>
            <person name="Fradin H."/>
            <person name="Zegar C."/>
            <person name="Gutwein M."/>
            <person name="Lucas J."/>
            <person name="Kovtun M."/>
            <person name="Corcoran D."/>
            <person name="Baugh L.R."/>
            <person name="Kiontke K."/>
            <person name="Gunsalus K."/>
            <person name="Fitch D.H."/>
            <person name="Piano F."/>
        </authorList>
    </citation>
    <scope>NUCLEOTIDE SEQUENCE [LARGE SCALE GENOMIC DNA]</scope>
    <source>
        <strain evidence="8">PF1309</strain>
    </source>
</reference>
<feature type="compositionally biased region" description="Low complexity" evidence="4">
    <location>
        <begin position="189"/>
        <end position="201"/>
    </location>
</feature>
<dbReference type="Gene3D" id="2.60.40.150">
    <property type="entry name" value="C2 domain"/>
    <property type="match status" value="1"/>
</dbReference>
<keyword evidence="1" id="KW-0547">Nucleotide-binding</keyword>
<feature type="region of interest" description="Disordered" evidence="4">
    <location>
        <begin position="158"/>
        <end position="204"/>
    </location>
</feature>
<keyword evidence="9" id="KW-1185">Reference proteome</keyword>
<comment type="caution">
    <text evidence="8">The sequence shown here is derived from an EMBL/GenBank/DDBJ whole genome shotgun (WGS) entry which is preliminary data.</text>
</comment>
<evidence type="ECO:0000256" key="4">
    <source>
        <dbReference type="SAM" id="MobiDB-lite"/>
    </source>
</evidence>
<comment type="similarity">
    <text evidence="3">Belongs to the PI3/PI4-kinase family.</text>
</comment>
<dbReference type="STRING" id="2018661.A0A2A2KUU7"/>
<dbReference type="SMART" id="SM00144">
    <property type="entry name" value="PI3K_rbd"/>
    <property type="match status" value="1"/>
</dbReference>
<dbReference type="Proteomes" id="UP000218231">
    <property type="component" value="Unassembled WGS sequence"/>
</dbReference>
<evidence type="ECO:0000259" key="6">
    <source>
        <dbReference type="PROSITE" id="PS51546"/>
    </source>
</evidence>
<evidence type="ECO:0000313" key="8">
    <source>
        <dbReference type="EMBL" id="PAV77639.1"/>
    </source>
</evidence>
<dbReference type="InterPro" id="IPR002420">
    <property type="entry name" value="PI3K-type_C2_dom"/>
</dbReference>
<dbReference type="PROSITE" id="PS51547">
    <property type="entry name" value="C2_PI3K"/>
    <property type="match status" value="1"/>
</dbReference>
<evidence type="ECO:0000256" key="3">
    <source>
        <dbReference type="PROSITE-ProRule" id="PRU00880"/>
    </source>
</evidence>
<dbReference type="SUPFAM" id="SSF54236">
    <property type="entry name" value="Ubiquitin-like"/>
    <property type="match status" value="1"/>
</dbReference>
<dbReference type="InterPro" id="IPR029071">
    <property type="entry name" value="Ubiquitin-like_domsf"/>
</dbReference>
<dbReference type="PROSITE" id="PS51546">
    <property type="entry name" value="PI3K_RBD"/>
    <property type="match status" value="1"/>
</dbReference>
<evidence type="ECO:0000259" key="7">
    <source>
        <dbReference type="PROSITE" id="PS51547"/>
    </source>
</evidence>
<gene>
    <name evidence="8" type="ORF">WR25_15640</name>
</gene>
<feature type="domain" description="C2 PI3K-type" evidence="7">
    <location>
        <begin position="718"/>
        <end position="889"/>
    </location>
</feature>
<dbReference type="OrthoDB" id="5869380at2759"/>
<sequence length="987" mass="112815">MILAVLVKKPNLNENRILKKVKIFVSSFCFRILSFFRQTFREEEQRRRRATTEGHDAEGDLIRFDNPEDAERKKKNDQVGIFCFFFKKNIINFLLELFLKFIFVKMPKNHLMIKISLKKKSFQICRLFSQPNSFDDSSSTLNPIGWRPNLAIAHTSHAFQPPASTPSTSGQPFHYPSTAHHHPQHHFSTHLGHSHSASSLHYTPSPSNQSLLLAAAGFPSPRLAFPVLSLPQTVDQTPPPRPPKPPHFTKHTTGTGQEEDSSNDVPPELPPRLNRPPPRPRHRHSSETHVKLPVTDSLNVLTLNQDEVGFTHMPCTSPFPSAPANAYQYVPYASTSSYAHLLNGDLIDLNDDANEGSKELTLEEIRREFDPLYVPLRKRPTSEASMPPEQLQENRNVENYVSSPVIQRIKTEASSPVSDRGKENAECRKPSKITDIRLTKITPVINEKVKSIENRHFLSHESTPSLFVSPTADYMTTRADTVKVLVCKDHSWRSTDITSKALICDINQPIENLTNEALFQLLTDDQLKSVNAEEYGLKIYGFNEFLSRTSSLGQNIYTGFCLLYGQDVGKLEIERPKLEHGLPEWERMKSQIKYSSMIDKEDIENALCNLSQKMDDYEAAFGSGNTLEISKTTAHTKQSLKLICKLLNGIVPEKLYLQMQKYLAATNEDQLFCHREDFIMELRNFISTYCKCTVSSWAVEQNYSKPQERMERMEVLACKDSLRIMLNSIHNIPEHWARDYADFSVSVDIYHGTQILDGHQNKIARTIDKRMFFPIIPLDLYAVFNRMQICQCPKETKLVISISGRQNSPASVPQPGVNNTQPNKLLLAYTSVSLFDIDKNIRQGVYYLPLTALKGPMLKPFGPYPYIKDASDPILVMTFKTWDKIIYFPDVIVDFQSVSQDFTKLDIETQEYIIELIEQADTTRLESDDKELLWQKRAYLMNQPEALPLVLASVSDWSYPFLSQVYQILDEWAPLKPELAMQLLLPQ</sequence>
<name>A0A2A2KUU7_9BILA</name>
<dbReference type="Gene3D" id="1.25.40.70">
    <property type="entry name" value="Phosphatidylinositol 3-kinase, accessory domain (PIK)"/>
    <property type="match status" value="1"/>
</dbReference>
<dbReference type="InterPro" id="IPR042236">
    <property type="entry name" value="PI3K_accessory_sf"/>
</dbReference>
<dbReference type="GO" id="GO:0005524">
    <property type="term" value="F:ATP binding"/>
    <property type="evidence" value="ECO:0007669"/>
    <property type="project" value="UniProtKB-KW"/>
</dbReference>
<keyword evidence="2" id="KW-0067">ATP-binding</keyword>
<organism evidence="8 9">
    <name type="scientific">Diploscapter pachys</name>
    <dbReference type="NCBI Taxonomy" id="2018661"/>
    <lineage>
        <taxon>Eukaryota</taxon>
        <taxon>Metazoa</taxon>
        <taxon>Ecdysozoa</taxon>
        <taxon>Nematoda</taxon>
        <taxon>Chromadorea</taxon>
        <taxon>Rhabditida</taxon>
        <taxon>Rhabditina</taxon>
        <taxon>Rhabditomorpha</taxon>
        <taxon>Rhabditoidea</taxon>
        <taxon>Rhabditidae</taxon>
        <taxon>Diploscapter</taxon>
    </lineage>
</organism>
<dbReference type="InterPro" id="IPR000341">
    <property type="entry name" value="PI3K_Ras-bd_dom"/>
</dbReference>
<feature type="compositionally biased region" description="Basic residues" evidence="4">
    <location>
        <begin position="179"/>
        <end position="188"/>
    </location>
</feature>
<feature type="domain" description="PI3K-RBD" evidence="6">
    <location>
        <begin position="481"/>
        <end position="574"/>
    </location>
</feature>
<dbReference type="InterPro" id="IPR016024">
    <property type="entry name" value="ARM-type_fold"/>
</dbReference>
<dbReference type="EMBL" id="LIAE01007672">
    <property type="protein sequence ID" value="PAV77639.1"/>
    <property type="molecule type" value="Genomic_DNA"/>
</dbReference>
<dbReference type="PROSITE" id="PS51545">
    <property type="entry name" value="PIK_HELICAL"/>
    <property type="match status" value="1"/>
</dbReference>
<dbReference type="SMART" id="SM00142">
    <property type="entry name" value="PI3K_C2"/>
    <property type="match status" value="1"/>
</dbReference>
<evidence type="ECO:0000256" key="2">
    <source>
        <dbReference type="ARBA" id="ARBA00022840"/>
    </source>
</evidence>
<accession>A0A2A2KUU7</accession>
<dbReference type="InterPro" id="IPR001263">
    <property type="entry name" value="PI3K_accessory_dom"/>
</dbReference>
<feature type="region of interest" description="Disordered" evidence="4">
    <location>
        <begin position="231"/>
        <end position="289"/>
    </location>
</feature>
<evidence type="ECO:0000256" key="1">
    <source>
        <dbReference type="ARBA" id="ARBA00022741"/>
    </source>
</evidence>
<evidence type="ECO:0000313" key="9">
    <source>
        <dbReference type="Proteomes" id="UP000218231"/>
    </source>
</evidence>
<feature type="compositionally biased region" description="Pro residues" evidence="4">
    <location>
        <begin position="267"/>
        <end position="277"/>
    </location>
</feature>
<feature type="domain" description="PIK helical" evidence="5">
    <location>
        <begin position="899"/>
        <end position="987"/>
    </location>
</feature>
<dbReference type="SUPFAM" id="SSF49562">
    <property type="entry name" value="C2 domain (Calcium/lipid-binding domain, CaLB)"/>
    <property type="match status" value="1"/>
</dbReference>
<proteinExistence type="inferred from homology"/>
<evidence type="ECO:0000259" key="5">
    <source>
        <dbReference type="PROSITE" id="PS51545"/>
    </source>
</evidence>